<evidence type="ECO:0000313" key="2">
    <source>
        <dbReference type="EMBL" id="MPD04852.1"/>
    </source>
</evidence>
<protein>
    <submittedName>
        <fullName evidence="2">Uncharacterized protein</fullName>
    </submittedName>
</protein>
<gene>
    <name evidence="2" type="ORF">E2C01_100563</name>
</gene>
<feature type="region of interest" description="Disordered" evidence="1">
    <location>
        <begin position="60"/>
        <end position="86"/>
    </location>
</feature>
<dbReference type="Proteomes" id="UP000324222">
    <property type="component" value="Unassembled WGS sequence"/>
</dbReference>
<evidence type="ECO:0000313" key="3">
    <source>
        <dbReference type="Proteomes" id="UP000324222"/>
    </source>
</evidence>
<dbReference type="AlphaFoldDB" id="A0A5B7K3G2"/>
<organism evidence="2 3">
    <name type="scientific">Portunus trituberculatus</name>
    <name type="common">Swimming crab</name>
    <name type="synonym">Neptunus trituberculatus</name>
    <dbReference type="NCBI Taxonomy" id="210409"/>
    <lineage>
        <taxon>Eukaryota</taxon>
        <taxon>Metazoa</taxon>
        <taxon>Ecdysozoa</taxon>
        <taxon>Arthropoda</taxon>
        <taxon>Crustacea</taxon>
        <taxon>Multicrustacea</taxon>
        <taxon>Malacostraca</taxon>
        <taxon>Eumalacostraca</taxon>
        <taxon>Eucarida</taxon>
        <taxon>Decapoda</taxon>
        <taxon>Pleocyemata</taxon>
        <taxon>Brachyura</taxon>
        <taxon>Eubrachyura</taxon>
        <taxon>Portunoidea</taxon>
        <taxon>Portunidae</taxon>
        <taxon>Portuninae</taxon>
        <taxon>Portunus</taxon>
    </lineage>
</organism>
<comment type="caution">
    <text evidence="2">The sequence shown here is derived from an EMBL/GenBank/DDBJ whole genome shotgun (WGS) entry which is preliminary data.</text>
</comment>
<dbReference type="EMBL" id="VSRR010143129">
    <property type="protein sequence ID" value="MPD04852.1"/>
    <property type="molecule type" value="Genomic_DNA"/>
</dbReference>
<evidence type="ECO:0000256" key="1">
    <source>
        <dbReference type="SAM" id="MobiDB-lite"/>
    </source>
</evidence>
<sequence>MARHSSHNIHVPKLKTCRFIQQALRCRCFCGGVRRGGRRMSHQALQDHFMLTAPGGWRPSVAGVSHHHHHHHSLGAAAGTPPSLRV</sequence>
<name>A0A5B7K3G2_PORTR</name>
<reference evidence="2 3" key="1">
    <citation type="submission" date="2019-05" db="EMBL/GenBank/DDBJ databases">
        <title>Another draft genome of Portunus trituberculatus and its Hox gene families provides insights of decapod evolution.</title>
        <authorList>
            <person name="Jeong J.-H."/>
            <person name="Song I."/>
            <person name="Kim S."/>
            <person name="Choi T."/>
            <person name="Kim D."/>
            <person name="Ryu S."/>
            <person name="Kim W."/>
        </authorList>
    </citation>
    <scope>NUCLEOTIDE SEQUENCE [LARGE SCALE GENOMIC DNA]</scope>
    <source>
        <tissue evidence="2">Muscle</tissue>
    </source>
</reference>
<accession>A0A5B7K3G2</accession>
<keyword evidence="3" id="KW-1185">Reference proteome</keyword>
<proteinExistence type="predicted"/>